<sequence>MGEEEETLCTLAASFFWNRLRDLAQLVAKPYPIRSNANCLLHLLRLWGDAWKTLLGLKGPRVQVCKIPSIVACKNYILVELIPTQAVKEPFRLEPHAVHIIFQCASTQRKANVQVWTTQ</sequence>
<reference evidence="1 2" key="1">
    <citation type="submission" date="2024-01" db="EMBL/GenBank/DDBJ databases">
        <title>The genomes of 5 underutilized Papilionoideae crops provide insights into root nodulation and disease resistanc.</title>
        <authorList>
            <person name="Jiang F."/>
        </authorList>
    </citation>
    <scope>NUCLEOTIDE SEQUENCE [LARGE SCALE GENOMIC DNA]</scope>
    <source>
        <strain evidence="1">LVBAO_FW01</strain>
        <tissue evidence="1">Leaves</tissue>
    </source>
</reference>
<comment type="caution">
    <text evidence="1">The sequence shown here is derived from an EMBL/GenBank/DDBJ whole genome shotgun (WGS) entry which is preliminary data.</text>
</comment>
<dbReference type="Proteomes" id="UP001367508">
    <property type="component" value="Unassembled WGS sequence"/>
</dbReference>
<keyword evidence="2" id="KW-1185">Reference proteome</keyword>
<organism evidence="1 2">
    <name type="scientific">Canavalia gladiata</name>
    <name type="common">Sword bean</name>
    <name type="synonym">Dolichos gladiatus</name>
    <dbReference type="NCBI Taxonomy" id="3824"/>
    <lineage>
        <taxon>Eukaryota</taxon>
        <taxon>Viridiplantae</taxon>
        <taxon>Streptophyta</taxon>
        <taxon>Embryophyta</taxon>
        <taxon>Tracheophyta</taxon>
        <taxon>Spermatophyta</taxon>
        <taxon>Magnoliopsida</taxon>
        <taxon>eudicotyledons</taxon>
        <taxon>Gunneridae</taxon>
        <taxon>Pentapetalae</taxon>
        <taxon>rosids</taxon>
        <taxon>fabids</taxon>
        <taxon>Fabales</taxon>
        <taxon>Fabaceae</taxon>
        <taxon>Papilionoideae</taxon>
        <taxon>50 kb inversion clade</taxon>
        <taxon>NPAAA clade</taxon>
        <taxon>indigoferoid/millettioid clade</taxon>
        <taxon>Phaseoleae</taxon>
        <taxon>Canavalia</taxon>
    </lineage>
</organism>
<proteinExistence type="predicted"/>
<evidence type="ECO:0000313" key="1">
    <source>
        <dbReference type="EMBL" id="KAK7308321.1"/>
    </source>
</evidence>
<dbReference type="EMBL" id="JAYMYQ010000010">
    <property type="protein sequence ID" value="KAK7308321.1"/>
    <property type="molecule type" value="Genomic_DNA"/>
</dbReference>
<accession>A0AAN9K1J5</accession>
<gene>
    <name evidence="1" type="ORF">VNO77_41923</name>
</gene>
<evidence type="ECO:0000313" key="2">
    <source>
        <dbReference type="Proteomes" id="UP001367508"/>
    </source>
</evidence>
<protein>
    <submittedName>
        <fullName evidence="1">Uncharacterized protein</fullName>
    </submittedName>
</protein>
<dbReference type="AlphaFoldDB" id="A0AAN9K1J5"/>
<name>A0AAN9K1J5_CANGL</name>